<dbReference type="PATRIC" id="fig|217031.6.peg.4472"/>
<dbReference type="InterPro" id="IPR014852">
    <property type="entry name" value="YwhD"/>
</dbReference>
<sequence length="173" mass="20163">MEQNKRKIEFNILKNDPIDGHKGYGVGSLSLENVTPLLIDVAEGEVWIEPQVMHARSKTERGVRYVKSLDELLSQYPEEDTKKYWVIWVVLDRKPEGPIYSGVSACELYINRPARRGYKSMPQHVNHMDKAMKGHIIVEHMDQESRLKLGEFLKEYDGEIWERTENEVKAAFF</sequence>
<dbReference type="Proteomes" id="UP000077881">
    <property type="component" value="Unassembled WGS sequence"/>
</dbReference>
<evidence type="ECO:0000313" key="1">
    <source>
        <dbReference type="EMBL" id="OAK67523.1"/>
    </source>
</evidence>
<protein>
    <submittedName>
        <fullName evidence="1">Uncharacterized protein</fullName>
    </submittedName>
</protein>
<comment type="caution">
    <text evidence="1">The sequence shown here is derived from an EMBL/GenBank/DDBJ whole genome shotgun (WGS) entry which is preliminary data.</text>
</comment>
<dbReference type="Pfam" id="PF08741">
    <property type="entry name" value="YwhD"/>
    <property type="match status" value="1"/>
</dbReference>
<accession>A0A177ZIT2</accession>
<dbReference type="RefSeq" id="WP_057982698.1">
    <property type="nucleotide sequence ID" value="NZ_JAGGKH010000010.1"/>
</dbReference>
<dbReference type="AlphaFoldDB" id="A0A177ZIT2"/>
<reference evidence="1 2" key="1">
    <citation type="submission" date="2015-05" db="EMBL/GenBank/DDBJ databases">
        <title>Comparison of genome.</title>
        <authorList>
            <person name="Zheng Z."/>
            <person name="Sun M."/>
        </authorList>
    </citation>
    <scope>NUCLEOTIDE SEQUENCE [LARGE SCALE GENOMIC DNA]</scope>
    <source>
        <strain evidence="1 2">G25-74</strain>
    </source>
</reference>
<dbReference type="EMBL" id="LDJR01000060">
    <property type="protein sequence ID" value="OAK67523.1"/>
    <property type="molecule type" value="Genomic_DNA"/>
</dbReference>
<evidence type="ECO:0000313" key="2">
    <source>
        <dbReference type="Proteomes" id="UP000077881"/>
    </source>
</evidence>
<organism evidence="1 2">
    <name type="scientific">Lederbergia galactosidilytica</name>
    <dbReference type="NCBI Taxonomy" id="217031"/>
    <lineage>
        <taxon>Bacteria</taxon>
        <taxon>Bacillati</taxon>
        <taxon>Bacillota</taxon>
        <taxon>Bacilli</taxon>
        <taxon>Bacillales</taxon>
        <taxon>Bacillaceae</taxon>
        <taxon>Lederbergia</taxon>
    </lineage>
</organism>
<dbReference type="STRING" id="217031.ABB05_20580"/>
<name>A0A177ZIT2_9BACI</name>
<dbReference type="OrthoDB" id="2374547at2"/>
<gene>
    <name evidence="1" type="ORF">ABB05_20580</name>
</gene>
<keyword evidence="2" id="KW-1185">Reference proteome</keyword>
<proteinExistence type="predicted"/>